<evidence type="ECO:0000313" key="2">
    <source>
        <dbReference type="EMBL" id="OMO59076.1"/>
    </source>
</evidence>
<keyword evidence="3" id="KW-1185">Reference proteome</keyword>
<proteinExistence type="predicted"/>
<reference evidence="2 3" key="1">
    <citation type="submission" date="2013-09" db="EMBL/GenBank/DDBJ databases">
        <title>Corchorus capsularis genome sequencing.</title>
        <authorList>
            <person name="Alam M."/>
            <person name="Haque M.S."/>
            <person name="Islam M.S."/>
            <person name="Emdad E.M."/>
            <person name="Islam M.M."/>
            <person name="Ahmed B."/>
            <person name="Halim A."/>
            <person name="Hossen Q.M.M."/>
            <person name="Hossain M.Z."/>
            <person name="Ahmed R."/>
            <person name="Khan M.M."/>
            <person name="Islam R."/>
            <person name="Rashid M.M."/>
            <person name="Khan S.A."/>
            <person name="Rahman M.S."/>
            <person name="Alam M."/>
        </authorList>
    </citation>
    <scope>NUCLEOTIDE SEQUENCE [LARGE SCALE GENOMIC DNA]</scope>
    <source>
        <strain evidence="3">cv. CVL-1</strain>
        <tissue evidence="2">Whole seedling</tissue>
    </source>
</reference>
<comment type="caution">
    <text evidence="2">The sequence shown here is derived from an EMBL/GenBank/DDBJ whole genome shotgun (WGS) entry which is preliminary data.</text>
</comment>
<accession>A0A1R3GLY9</accession>
<feature type="region of interest" description="Disordered" evidence="1">
    <location>
        <begin position="1"/>
        <end position="22"/>
    </location>
</feature>
<name>A0A1R3GLY9_COCAP</name>
<gene>
    <name evidence="2" type="ORF">CCACVL1_25112</name>
</gene>
<dbReference type="AlphaFoldDB" id="A0A1R3GLY9"/>
<evidence type="ECO:0000256" key="1">
    <source>
        <dbReference type="SAM" id="MobiDB-lite"/>
    </source>
</evidence>
<dbReference type="Proteomes" id="UP000188268">
    <property type="component" value="Unassembled WGS sequence"/>
</dbReference>
<sequence length="22" mass="2474">MGREQGRQQQQQPGAQSQKTVC</sequence>
<organism evidence="2 3">
    <name type="scientific">Corchorus capsularis</name>
    <name type="common">Jute</name>
    <dbReference type="NCBI Taxonomy" id="210143"/>
    <lineage>
        <taxon>Eukaryota</taxon>
        <taxon>Viridiplantae</taxon>
        <taxon>Streptophyta</taxon>
        <taxon>Embryophyta</taxon>
        <taxon>Tracheophyta</taxon>
        <taxon>Spermatophyta</taxon>
        <taxon>Magnoliopsida</taxon>
        <taxon>eudicotyledons</taxon>
        <taxon>Gunneridae</taxon>
        <taxon>Pentapetalae</taxon>
        <taxon>rosids</taxon>
        <taxon>malvids</taxon>
        <taxon>Malvales</taxon>
        <taxon>Malvaceae</taxon>
        <taxon>Grewioideae</taxon>
        <taxon>Apeibeae</taxon>
        <taxon>Corchorus</taxon>
    </lineage>
</organism>
<protein>
    <submittedName>
        <fullName evidence="2">Uncharacterized protein</fullName>
    </submittedName>
</protein>
<evidence type="ECO:0000313" key="3">
    <source>
        <dbReference type="Proteomes" id="UP000188268"/>
    </source>
</evidence>
<dbReference type="Gramene" id="OMO59076">
    <property type="protein sequence ID" value="OMO59076"/>
    <property type="gene ID" value="CCACVL1_25112"/>
</dbReference>
<feature type="compositionally biased region" description="Low complexity" evidence="1">
    <location>
        <begin position="7"/>
        <end position="22"/>
    </location>
</feature>
<dbReference type="EMBL" id="AWWV01014037">
    <property type="protein sequence ID" value="OMO59076.1"/>
    <property type="molecule type" value="Genomic_DNA"/>
</dbReference>